<keyword evidence="1" id="KW-0547">Nucleotide-binding</keyword>
<keyword evidence="2 9" id="KW-0378">Hydrolase</keyword>
<dbReference type="SUPFAM" id="SSF52540">
    <property type="entry name" value="P-loop containing nucleoside triphosphate hydrolases"/>
    <property type="match status" value="1"/>
</dbReference>
<evidence type="ECO:0000256" key="4">
    <source>
        <dbReference type="ARBA" id="ARBA00022840"/>
    </source>
</evidence>
<dbReference type="InterPro" id="IPR027417">
    <property type="entry name" value="P-loop_NTPase"/>
</dbReference>
<reference evidence="9 10" key="1">
    <citation type="journal article" date="1979" name="Int. J. Syst. Evol. Microbiol.">
        <title>Bacillus globisporus subsp. marinus subsp. nov.</title>
        <authorList>
            <person name="Liu H."/>
        </authorList>
    </citation>
    <scope>NUCLEOTIDE SEQUENCE [LARGE SCALE GENOMIC DNA]</scope>
    <source>
        <strain evidence="9 10">DSM 1297</strain>
    </source>
</reference>
<keyword evidence="10" id="KW-1185">Reference proteome</keyword>
<dbReference type="Gene3D" id="3.40.50.300">
    <property type="entry name" value="P-loop containing nucleotide triphosphate hydrolases"/>
    <property type="match status" value="2"/>
</dbReference>
<name>A0ABV3PZX5_9BACL</name>
<evidence type="ECO:0000256" key="6">
    <source>
        <dbReference type="ARBA" id="ARBA00044550"/>
    </source>
</evidence>
<sequence>MEKLLFEKFGYRSFREGQKEVIESVVAGCDTLAMLPTGKGKSLCYQMPSYVLNGPVLIVSPLLSLMQDQVEQLMVRGEKRVVALNSFLPYKERLKAINQLHRYRFIFVSPEMLTLDNVKRALSMCSIRLFVVDEAHCISQWGPDFRPDYLLLGKVKEQLGNPPTLALTATATEKIRQDIKQSLNMIRPVEWIYSVNRSNISLSVEKSKSFSQKVKLLEKCITSFSAPGIVYFSSKQLADELAYEFHSTTSRRIASYHAGLDQEQRILIQQQFLNDQLDWVFATSAFGMGINKENIRTIIHFHMPSSMESFVQEIGRAGRDGQKSLSILLYLIGDEQIPTNLLDLERPSSLQVREYYRRRESNQDLVTVSESIGLTEIQTRILQHFEKHIEKNNQWVSEVDSQLARRLVEKQRKIMDVVRFVETDNCRRKVLVETFSEGLNEQDDCCDVCGLKKPYGEQLLTTNNDNSNFVSWQERLSQLF</sequence>
<dbReference type="InterPro" id="IPR014001">
    <property type="entry name" value="Helicase_ATP-bd"/>
</dbReference>
<dbReference type="GO" id="GO:0016787">
    <property type="term" value="F:hydrolase activity"/>
    <property type="evidence" value="ECO:0007669"/>
    <property type="project" value="UniProtKB-KW"/>
</dbReference>
<dbReference type="PANTHER" id="PTHR13710:SF84">
    <property type="entry name" value="ATP-DEPENDENT DNA HELICASE RECS-RELATED"/>
    <property type="match status" value="1"/>
</dbReference>
<dbReference type="InterPro" id="IPR011545">
    <property type="entry name" value="DEAD/DEAH_box_helicase_dom"/>
</dbReference>
<dbReference type="Pfam" id="PF00270">
    <property type="entry name" value="DEAD"/>
    <property type="match status" value="1"/>
</dbReference>
<evidence type="ECO:0000256" key="1">
    <source>
        <dbReference type="ARBA" id="ARBA00022741"/>
    </source>
</evidence>
<feature type="domain" description="Helicase ATP-binding" evidence="7">
    <location>
        <begin position="22"/>
        <end position="189"/>
    </location>
</feature>
<dbReference type="Pfam" id="PF00271">
    <property type="entry name" value="Helicase_C"/>
    <property type="match status" value="1"/>
</dbReference>
<evidence type="ECO:0000259" key="8">
    <source>
        <dbReference type="PROSITE" id="PS51194"/>
    </source>
</evidence>
<dbReference type="InterPro" id="IPR004589">
    <property type="entry name" value="DNA_helicase_ATP-dep_RecQ"/>
</dbReference>
<dbReference type="Pfam" id="PF16124">
    <property type="entry name" value="RecQ_Zn_bind"/>
    <property type="match status" value="1"/>
</dbReference>
<feature type="domain" description="Helicase C-terminal" evidence="8">
    <location>
        <begin position="212"/>
        <end position="373"/>
    </location>
</feature>
<accession>A0ABV3PZX5</accession>
<organism evidence="9 10">
    <name type="scientific">Jeotgalibacillus marinus</name>
    <dbReference type="NCBI Taxonomy" id="86667"/>
    <lineage>
        <taxon>Bacteria</taxon>
        <taxon>Bacillati</taxon>
        <taxon>Bacillota</taxon>
        <taxon>Bacilli</taxon>
        <taxon>Bacillales</taxon>
        <taxon>Caryophanaceae</taxon>
        <taxon>Jeotgalibacillus</taxon>
    </lineage>
</organism>
<dbReference type="PROSITE" id="PS51194">
    <property type="entry name" value="HELICASE_CTER"/>
    <property type="match status" value="1"/>
</dbReference>
<dbReference type="PROSITE" id="PS51192">
    <property type="entry name" value="HELICASE_ATP_BIND_1"/>
    <property type="match status" value="1"/>
</dbReference>
<keyword evidence="3 9" id="KW-0347">Helicase</keyword>
<dbReference type="InterPro" id="IPR001650">
    <property type="entry name" value="Helicase_C-like"/>
</dbReference>
<evidence type="ECO:0000256" key="2">
    <source>
        <dbReference type="ARBA" id="ARBA00022801"/>
    </source>
</evidence>
<evidence type="ECO:0000256" key="3">
    <source>
        <dbReference type="ARBA" id="ARBA00022806"/>
    </source>
</evidence>
<dbReference type="NCBIfam" id="TIGR00614">
    <property type="entry name" value="recQ_fam"/>
    <property type="match status" value="1"/>
</dbReference>
<evidence type="ECO:0000313" key="9">
    <source>
        <dbReference type="EMBL" id="MEW9500239.1"/>
    </source>
</evidence>
<dbReference type="EMBL" id="JBFMIA010000001">
    <property type="protein sequence ID" value="MEW9500239.1"/>
    <property type="molecule type" value="Genomic_DNA"/>
</dbReference>
<dbReference type="SMART" id="SM00490">
    <property type="entry name" value="HELICc"/>
    <property type="match status" value="1"/>
</dbReference>
<dbReference type="PANTHER" id="PTHR13710">
    <property type="entry name" value="DNA HELICASE RECQ FAMILY MEMBER"/>
    <property type="match status" value="1"/>
</dbReference>
<evidence type="ECO:0000256" key="5">
    <source>
        <dbReference type="ARBA" id="ARBA00044535"/>
    </source>
</evidence>
<dbReference type="RefSeq" id="WP_367777522.1">
    <property type="nucleotide sequence ID" value="NZ_JBFMIA010000001.1"/>
</dbReference>
<dbReference type="GO" id="GO:0003678">
    <property type="term" value="F:DNA helicase activity"/>
    <property type="evidence" value="ECO:0007669"/>
    <property type="project" value="UniProtKB-EC"/>
</dbReference>
<protein>
    <recommendedName>
        <fullName evidence="5">ATP-dependent DNA helicase RecQ</fullName>
    </recommendedName>
    <alternativeName>
        <fullName evidence="6">DNA 3'-5' helicase RecQ</fullName>
    </alternativeName>
</protein>
<comment type="caution">
    <text evidence="9">The sequence shown here is derived from an EMBL/GenBank/DDBJ whole genome shotgun (WGS) entry which is preliminary data.</text>
</comment>
<dbReference type="CDD" id="cd17920">
    <property type="entry name" value="DEXHc_RecQ"/>
    <property type="match status" value="1"/>
</dbReference>
<evidence type="ECO:0000313" key="10">
    <source>
        <dbReference type="Proteomes" id="UP001556040"/>
    </source>
</evidence>
<proteinExistence type="predicted"/>
<evidence type="ECO:0000259" key="7">
    <source>
        <dbReference type="PROSITE" id="PS51192"/>
    </source>
</evidence>
<dbReference type="InterPro" id="IPR032284">
    <property type="entry name" value="RecQ_Zn-bd"/>
</dbReference>
<keyword evidence="4" id="KW-0067">ATP-binding</keyword>
<dbReference type="Proteomes" id="UP001556040">
    <property type="component" value="Unassembled WGS sequence"/>
</dbReference>
<gene>
    <name evidence="9" type="ORF">AB1471_00315</name>
</gene>
<dbReference type="SMART" id="SM00487">
    <property type="entry name" value="DEXDc"/>
    <property type="match status" value="1"/>
</dbReference>